<dbReference type="PRINTS" id="PR00743">
    <property type="entry name" value="GLHYDRLASE36"/>
</dbReference>
<proteinExistence type="predicted"/>
<dbReference type="Gene3D" id="2.70.98.60">
    <property type="entry name" value="alpha-galactosidase from lactobacil brevis"/>
    <property type="match status" value="1"/>
</dbReference>
<keyword evidence="2" id="KW-0326">Glycosidase</keyword>
<dbReference type="GO" id="GO:0016052">
    <property type="term" value="P:carbohydrate catabolic process"/>
    <property type="evidence" value="ECO:0007669"/>
    <property type="project" value="InterPro"/>
</dbReference>
<dbReference type="InterPro" id="IPR002252">
    <property type="entry name" value="Glyco_hydro_36"/>
</dbReference>
<dbReference type="InterPro" id="IPR050985">
    <property type="entry name" value="Alpha-glycosidase_related"/>
</dbReference>
<dbReference type="PANTHER" id="PTHR43053:SF3">
    <property type="entry name" value="ALPHA-GALACTOSIDASE C-RELATED"/>
    <property type="match status" value="1"/>
</dbReference>
<dbReference type="CDD" id="cd14791">
    <property type="entry name" value="GH36"/>
    <property type="match status" value="1"/>
</dbReference>
<evidence type="ECO:0000256" key="1">
    <source>
        <dbReference type="ARBA" id="ARBA00022801"/>
    </source>
</evidence>
<dbReference type="Pfam" id="PF02065">
    <property type="entry name" value="Melibiase"/>
    <property type="match status" value="1"/>
</dbReference>
<dbReference type="PANTHER" id="PTHR43053">
    <property type="entry name" value="GLYCOSIDASE FAMILY 31"/>
    <property type="match status" value="1"/>
</dbReference>
<reference evidence="3 4" key="1">
    <citation type="submission" date="2018-11" db="EMBL/GenBank/DDBJ databases">
        <title>Complete genome sequencing of the Actinobacteria Serinibacter sp. K3-2.</title>
        <authorList>
            <person name="Rakitin A.L."/>
            <person name="Beletsky A.V."/>
            <person name="Mardanov A.V."/>
            <person name="Ravin N.V."/>
            <person name="Gromova A.S."/>
            <person name="Filippova S.N."/>
            <person name="Gal'Chenko V.F."/>
        </authorList>
    </citation>
    <scope>NUCLEOTIDE SEQUENCE [LARGE SCALE GENOMIC DNA]</scope>
    <source>
        <strain evidence="3 4">K3-2</strain>
    </source>
</reference>
<dbReference type="AlphaFoldDB" id="A0A4Z1E3E0"/>
<dbReference type="InterPro" id="IPR038417">
    <property type="entry name" value="Alpga-gal_N_sf"/>
</dbReference>
<name>A0A4Z1E3E0_9MICO</name>
<dbReference type="EMBL" id="RHPJ01000002">
    <property type="protein sequence ID" value="TGO05468.1"/>
    <property type="molecule type" value="Genomic_DNA"/>
</dbReference>
<organism evidence="3 4">
    <name type="scientific">Serinibacter arcticus</name>
    <dbReference type="NCBI Taxonomy" id="1655435"/>
    <lineage>
        <taxon>Bacteria</taxon>
        <taxon>Bacillati</taxon>
        <taxon>Actinomycetota</taxon>
        <taxon>Actinomycetes</taxon>
        <taxon>Micrococcales</taxon>
        <taxon>Beutenbergiaceae</taxon>
        <taxon>Serinibacter</taxon>
    </lineage>
</organism>
<dbReference type="Gene3D" id="3.20.20.70">
    <property type="entry name" value="Aldolase class I"/>
    <property type="match status" value="1"/>
</dbReference>
<dbReference type="SUPFAM" id="SSF51445">
    <property type="entry name" value="(Trans)glycosidases"/>
    <property type="match status" value="1"/>
</dbReference>
<dbReference type="RefSeq" id="WP_158292605.1">
    <property type="nucleotide sequence ID" value="NZ_RHPJ01000002.1"/>
</dbReference>
<dbReference type="OrthoDB" id="9758822at2"/>
<sequence length="711" mass="77391">MTSPLVATRSLTLWAGRDLELHLGWTDSAPVSATLRRRGETADGAPSASPELRTQPLVELLVVGHGRRSANLRNTATTVGARLRYRSHVERTDGEWRVVEVEQIDEVTGLATTSLLRTVESSGILESWTTVRNEGGAVQQLHAISSLMLARPVGDTPISRTDSIEGTSEWLGECRWETRPVRDQAGLPRLDLAAHQRQDSRGAIAITSQGAWSSGRRVPAGVLATRDGGPALAWQVRHNGAWRVELDERLGDADTGFLVLGMFGPTDADHAWSLALAPGTEFTTIPVGIAVSEHGWADALAGMTALRRRLAPRGKRPTVVFNDYMNTLMGDPTTAKLLPLIDAAATTGAEIFAVDAGWYDDGGDWWDSVGLWEPSTTRFPNGLGEVLTRIVERGMVPGLWLEPEVIGVNSPVADQLPDEAFMQRGGVRIVEHDRYLLDLRHPAARAHLDGVVDRLVLDLGVGFFKLDYNVTPGTGTDLDADSPGDGLLQHNRALLDWIDGVVTRHPQLVIENCASGGMRADYAMLSRLHVQSTSDQQNPLLYPPVAAGSLVSILPEQAGNWAYPQPSMTPEEIVFTMCTGLAGRMILSGKVDEMDTDQLALVREGVTLARRFESHLTSSVPTWPLGLVQWEQPWVAVGHRTPQESYVVIWSRGDGRDGVELDIPAGDVEVIYPSGDAFTSWEVNRPSPDRLAVSTTSPQPQARVLRIVHQA</sequence>
<accession>A0A4Z1E3E0</accession>
<keyword evidence="4" id="KW-1185">Reference proteome</keyword>
<dbReference type="GO" id="GO:0004557">
    <property type="term" value="F:alpha-galactosidase activity"/>
    <property type="evidence" value="ECO:0007669"/>
    <property type="project" value="InterPro"/>
</dbReference>
<evidence type="ECO:0000313" key="3">
    <source>
        <dbReference type="EMBL" id="TGO05468.1"/>
    </source>
</evidence>
<dbReference type="InterPro" id="IPR013785">
    <property type="entry name" value="Aldolase_TIM"/>
</dbReference>
<gene>
    <name evidence="3" type="ORF">SERN_1472</name>
</gene>
<keyword evidence="1" id="KW-0378">Hydrolase</keyword>
<comment type="caution">
    <text evidence="3">The sequence shown here is derived from an EMBL/GenBank/DDBJ whole genome shotgun (WGS) entry which is preliminary data.</text>
</comment>
<evidence type="ECO:0000313" key="4">
    <source>
        <dbReference type="Proteomes" id="UP000297318"/>
    </source>
</evidence>
<dbReference type="Proteomes" id="UP000297318">
    <property type="component" value="Unassembled WGS sequence"/>
</dbReference>
<dbReference type="InterPro" id="IPR017853">
    <property type="entry name" value="GH"/>
</dbReference>
<protein>
    <submittedName>
        <fullName evidence="3">Alpha-galactosidase</fullName>
    </submittedName>
</protein>
<evidence type="ECO:0000256" key="2">
    <source>
        <dbReference type="ARBA" id="ARBA00023295"/>
    </source>
</evidence>